<evidence type="ECO:0000256" key="13">
    <source>
        <dbReference type="SAM" id="Phobius"/>
    </source>
</evidence>
<evidence type="ECO:0000256" key="12">
    <source>
        <dbReference type="ARBA" id="ARBA00049763"/>
    </source>
</evidence>
<feature type="transmembrane region" description="Helical" evidence="13">
    <location>
        <begin position="49"/>
        <end position="69"/>
    </location>
</feature>
<name>A0ABD3WJB4_SINWO</name>
<dbReference type="PANTHER" id="PTHR13046">
    <property type="entry name" value="PROTEASE U48 CAAX PRENYL PROTEASE RCE1"/>
    <property type="match status" value="1"/>
</dbReference>
<dbReference type="GO" id="GO:0080120">
    <property type="term" value="P:CAAX-box protein maturation"/>
    <property type="evidence" value="ECO:0007669"/>
    <property type="project" value="UniProtKB-ARBA"/>
</dbReference>
<comment type="catalytic activity">
    <reaction evidence="10">
        <text>Hydrolyzes the peptide bond -P2-(S-farnesyl or geranylgeranyl)C-P1'-P2'-P3'-COOH where P1' and P2' are amino acids with aliphatic sidechains and P3' is any C-terminal residue.</text>
        <dbReference type="EC" id="3.4.26.1"/>
    </reaction>
</comment>
<dbReference type="AlphaFoldDB" id="A0ABD3WJB4"/>
<dbReference type="Pfam" id="PF02517">
    <property type="entry name" value="Rce1-like"/>
    <property type="match status" value="1"/>
</dbReference>
<dbReference type="GO" id="GO:0006508">
    <property type="term" value="P:proteolysis"/>
    <property type="evidence" value="ECO:0007669"/>
    <property type="project" value="UniProtKB-KW"/>
</dbReference>
<sequence length="290" mass="33480">MASIVFQVAGWQAILLCLLFAVIYVASLYVWAGSQKENRDHPTTIKRRILSVCFVTLFTPPLLWCFSAYRENSADAHSLFEWLGLRSSGFIQALVLPLALTMILFLGPLTLHYMDGVFKLYLEPRYWTTSLKNYQWIRNHIVAPFSEEFIFRSCMLPLLVPIYGFGWSILICPLFFGVAHLHHMIEKVTQLKMDVDSALKQSLFQMGYTTVFGFYTAFIFLRTGHVIAPIMVHAFCNHMGFPAFNEVMAYQDKSLRQRLMFSFVIGLVLWIFLVYPLTSPSLYNNDIYNS</sequence>
<evidence type="ECO:0000256" key="1">
    <source>
        <dbReference type="ARBA" id="ARBA00004477"/>
    </source>
</evidence>
<evidence type="ECO:0000313" key="15">
    <source>
        <dbReference type="EMBL" id="KAL3874055.1"/>
    </source>
</evidence>
<dbReference type="InterPro" id="IPR003675">
    <property type="entry name" value="Rce1/LyrA-like_dom"/>
</dbReference>
<dbReference type="GO" id="GO:0004175">
    <property type="term" value="F:endopeptidase activity"/>
    <property type="evidence" value="ECO:0007669"/>
    <property type="project" value="UniProtKB-ARBA"/>
</dbReference>
<dbReference type="GO" id="GO:0005789">
    <property type="term" value="C:endoplasmic reticulum membrane"/>
    <property type="evidence" value="ECO:0007669"/>
    <property type="project" value="UniProtKB-SubCell"/>
</dbReference>
<accession>A0ABD3WJB4</accession>
<dbReference type="InterPro" id="IPR039731">
    <property type="entry name" value="Rce1"/>
</dbReference>
<keyword evidence="4 13" id="KW-0812">Transmembrane</keyword>
<feature type="transmembrane region" description="Helical" evidence="13">
    <location>
        <begin position="158"/>
        <end position="182"/>
    </location>
</feature>
<feature type="domain" description="CAAX prenyl protease 2/Lysostaphin resistance protein A-like" evidence="14">
    <location>
        <begin position="134"/>
        <end position="239"/>
    </location>
</feature>
<comment type="similarity">
    <text evidence="2">Belongs to the peptidase U48 family.</text>
</comment>
<evidence type="ECO:0000256" key="4">
    <source>
        <dbReference type="ARBA" id="ARBA00022692"/>
    </source>
</evidence>
<feature type="transmembrane region" description="Helical" evidence="13">
    <location>
        <begin position="259"/>
        <end position="278"/>
    </location>
</feature>
<keyword evidence="8 13" id="KW-0472">Membrane</keyword>
<evidence type="ECO:0000256" key="11">
    <source>
        <dbReference type="ARBA" id="ARBA00049729"/>
    </source>
</evidence>
<evidence type="ECO:0000256" key="8">
    <source>
        <dbReference type="ARBA" id="ARBA00023136"/>
    </source>
</evidence>
<evidence type="ECO:0000256" key="7">
    <source>
        <dbReference type="ARBA" id="ARBA00022989"/>
    </source>
</evidence>
<dbReference type="PANTHER" id="PTHR13046:SF0">
    <property type="entry name" value="CAAX PRENYL PROTEASE 2"/>
    <property type="match status" value="1"/>
</dbReference>
<keyword evidence="16" id="KW-1185">Reference proteome</keyword>
<evidence type="ECO:0000256" key="3">
    <source>
        <dbReference type="ARBA" id="ARBA00022670"/>
    </source>
</evidence>
<organism evidence="15 16">
    <name type="scientific">Sinanodonta woodiana</name>
    <name type="common">Chinese pond mussel</name>
    <name type="synonym">Anodonta woodiana</name>
    <dbReference type="NCBI Taxonomy" id="1069815"/>
    <lineage>
        <taxon>Eukaryota</taxon>
        <taxon>Metazoa</taxon>
        <taxon>Spiralia</taxon>
        <taxon>Lophotrochozoa</taxon>
        <taxon>Mollusca</taxon>
        <taxon>Bivalvia</taxon>
        <taxon>Autobranchia</taxon>
        <taxon>Heteroconchia</taxon>
        <taxon>Palaeoheterodonta</taxon>
        <taxon>Unionida</taxon>
        <taxon>Unionoidea</taxon>
        <taxon>Unionidae</taxon>
        <taxon>Unioninae</taxon>
        <taxon>Sinanodonta</taxon>
    </lineage>
</organism>
<dbReference type="Proteomes" id="UP001634394">
    <property type="component" value="Unassembled WGS sequence"/>
</dbReference>
<evidence type="ECO:0000313" key="16">
    <source>
        <dbReference type="Proteomes" id="UP001634394"/>
    </source>
</evidence>
<evidence type="ECO:0000256" key="9">
    <source>
        <dbReference type="ARBA" id="ARBA00032607"/>
    </source>
</evidence>
<keyword evidence="7 13" id="KW-1133">Transmembrane helix</keyword>
<evidence type="ECO:0000256" key="10">
    <source>
        <dbReference type="ARBA" id="ARBA00047280"/>
    </source>
</evidence>
<reference evidence="15 16" key="1">
    <citation type="submission" date="2024-11" db="EMBL/GenBank/DDBJ databases">
        <title>Chromosome-level genome assembly of the freshwater bivalve Anodonta woodiana.</title>
        <authorList>
            <person name="Chen X."/>
        </authorList>
    </citation>
    <scope>NUCLEOTIDE SEQUENCE [LARGE SCALE GENOMIC DNA]</scope>
    <source>
        <strain evidence="15">MN2024</strain>
        <tissue evidence="15">Gills</tissue>
    </source>
</reference>
<protein>
    <recommendedName>
        <fullName evidence="12">CAAX prenyl protease 2</fullName>
        <ecNumber evidence="11">3.4.26.1</ecNumber>
    </recommendedName>
    <alternativeName>
        <fullName evidence="9">Farnesylated proteins-converting enzyme 2</fullName>
    </alternativeName>
</protein>
<evidence type="ECO:0000259" key="14">
    <source>
        <dbReference type="Pfam" id="PF02517"/>
    </source>
</evidence>
<feature type="transmembrane region" description="Helical" evidence="13">
    <location>
        <begin position="202"/>
        <end position="221"/>
    </location>
</feature>
<gene>
    <name evidence="15" type="ORF">ACJMK2_037119</name>
</gene>
<dbReference type="EC" id="3.4.26.1" evidence="11"/>
<feature type="transmembrane region" description="Helical" evidence="13">
    <location>
        <begin position="6"/>
        <end position="29"/>
    </location>
</feature>
<comment type="caution">
    <text evidence="15">The sequence shown here is derived from an EMBL/GenBank/DDBJ whole genome shotgun (WGS) entry which is preliminary data.</text>
</comment>
<evidence type="ECO:0000256" key="5">
    <source>
        <dbReference type="ARBA" id="ARBA00022801"/>
    </source>
</evidence>
<keyword evidence="3" id="KW-0645">Protease</keyword>
<proteinExistence type="inferred from homology"/>
<comment type="subcellular location">
    <subcellularLocation>
        <location evidence="1">Endoplasmic reticulum membrane</location>
        <topology evidence="1">Multi-pass membrane protein</topology>
    </subcellularLocation>
</comment>
<dbReference type="EMBL" id="JBJQND010000006">
    <property type="protein sequence ID" value="KAL3874055.1"/>
    <property type="molecule type" value="Genomic_DNA"/>
</dbReference>
<keyword evidence="6" id="KW-0256">Endoplasmic reticulum</keyword>
<evidence type="ECO:0000256" key="2">
    <source>
        <dbReference type="ARBA" id="ARBA00006897"/>
    </source>
</evidence>
<evidence type="ECO:0000256" key="6">
    <source>
        <dbReference type="ARBA" id="ARBA00022824"/>
    </source>
</evidence>
<feature type="transmembrane region" description="Helical" evidence="13">
    <location>
        <begin position="89"/>
        <end position="111"/>
    </location>
</feature>
<keyword evidence="5" id="KW-0378">Hydrolase</keyword>